<dbReference type="InterPro" id="IPR007365">
    <property type="entry name" value="TFR-like_dimer_dom"/>
</dbReference>
<dbReference type="SUPFAM" id="SSF47672">
    <property type="entry name" value="Transferrin receptor-like dimerisation domain"/>
    <property type="match status" value="1"/>
</dbReference>
<comment type="similarity">
    <text evidence="1">Belongs to the peptidase M28 family. M28B subfamily.</text>
</comment>
<dbReference type="Gene3D" id="3.40.630.10">
    <property type="entry name" value="Zn peptidases"/>
    <property type="match status" value="1"/>
</dbReference>
<dbReference type="GeneID" id="37025746"/>
<organism evidence="6 7">
    <name type="scientific">Jaminaea rosea</name>
    <dbReference type="NCBI Taxonomy" id="1569628"/>
    <lineage>
        <taxon>Eukaryota</taxon>
        <taxon>Fungi</taxon>
        <taxon>Dikarya</taxon>
        <taxon>Basidiomycota</taxon>
        <taxon>Ustilaginomycotina</taxon>
        <taxon>Exobasidiomycetes</taxon>
        <taxon>Microstromatales</taxon>
        <taxon>Microstromatales incertae sedis</taxon>
        <taxon>Jaminaea</taxon>
    </lineage>
</organism>
<dbReference type="PANTHER" id="PTHR10404:SF46">
    <property type="entry name" value="VACUOLAR PROTEIN SORTING-ASSOCIATED PROTEIN 70"/>
    <property type="match status" value="1"/>
</dbReference>
<feature type="domain" description="Transferrin receptor-like dimerisation" evidence="4">
    <location>
        <begin position="615"/>
        <end position="731"/>
    </location>
</feature>
<gene>
    <name evidence="6" type="ORF">BDZ90DRAFT_204979</name>
</gene>
<dbReference type="Pfam" id="PF04253">
    <property type="entry name" value="TFR_dimer"/>
    <property type="match status" value="1"/>
</dbReference>
<dbReference type="InterPro" id="IPR036757">
    <property type="entry name" value="TFR-like_dimer_dom_sf"/>
</dbReference>
<feature type="domain" description="PA" evidence="3">
    <location>
        <begin position="157"/>
        <end position="250"/>
    </location>
</feature>
<feature type="domain" description="Peptidase M28" evidence="5">
    <location>
        <begin position="360"/>
        <end position="540"/>
    </location>
</feature>
<dbReference type="InterPro" id="IPR003137">
    <property type="entry name" value="PA_domain"/>
</dbReference>
<name>A0A316UWP1_9BASI</name>
<dbReference type="InterPro" id="IPR007484">
    <property type="entry name" value="Peptidase_M28"/>
</dbReference>
<dbReference type="SUPFAM" id="SSF52025">
    <property type="entry name" value="PA domain"/>
    <property type="match status" value="1"/>
</dbReference>
<dbReference type="AlphaFoldDB" id="A0A316UWP1"/>
<proteinExistence type="inferred from homology"/>
<dbReference type="FunFam" id="3.40.630.10:FF:000101">
    <property type="entry name" value="N-acetylated alpha-linked acidic dipeptidase like 1"/>
    <property type="match status" value="1"/>
</dbReference>
<feature type="coiled-coil region" evidence="2">
    <location>
        <begin position="576"/>
        <end position="651"/>
    </location>
</feature>
<dbReference type="GO" id="GO:0004180">
    <property type="term" value="F:carboxypeptidase activity"/>
    <property type="evidence" value="ECO:0007669"/>
    <property type="project" value="TreeGrafter"/>
</dbReference>
<keyword evidence="7" id="KW-1185">Reference proteome</keyword>
<dbReference type="SUPFAM" id="SSF53187">
    <property type="entry name" value="Zn-dependent exopeptidases"/>
    <property type="match status" value="1"/>
</dbReference>
<sequence>RLESLFLSIPSPESAKETLRGYTTEPHIAGGDADYRSALQVQKQWASLLDLPEQDPTDLLFDAGSSESQHYLTGDWKGQGGYALGPVRVWTDTYHVWLNDPQEDASSLSLGPATKKRVDKTAPTWEADLREDTLDDDPTSVHRIPAFHGYSKPGSASGPLVFAGYCSPSDFALLKKRKIPVKGAITLCRYGGLFRGLKVLASYEAGAVGTLIFSDPIEDGNVTEANGHKAYPDGPARQATSIQRGSVQALSAYPGDPGTPGRPSYKNATRLDARKADSLPKIPSLPISYKNAARLFAALKGKGVNSKEFEEAGKGTWLGAIPDVKEYWTGPTPEDVVVKMNNAMTPPSTVKPIWNSYALIPGVVQNEVVVLGSHRDAWSCGAGDPSSGAAAVHEVVAGFGALLKTGWRPLRSILVTSWDAEEYGLVGSTEFGEDYAKWLQEHAVAYLNTDVAASGTGLKTGASPLLAELLRGAARNVTDPNGDGNATIQLSTVKPLGSGSDFSVFLQHLGIPSSDIGYAHTPGRGDPVYHYHSQYDSFSWMEKYGDPEFKHITTIAKVLGLAALRVADGVILPFSLEEEANTIAEYVTKVEEVAKKNGAGVRTSGGCHGSQKGKLDFTKLHREAKQLQRAAQRLECKKAKISKELEELFSSIGKSDNNGDTPAGQKLRRLLHLLAEAQKINTASRTFEHHFIHPKGLKGRPWYRSLLVAPGRWLGYGATPLPGLTEAITLDGGEGASGEVQRL</sequence>
<feature type="non-terminal residue" evidence="6">
    <location>
        <position position="1"/>
    </location>
</feature>
<dbReference type="InterPro" id="IPR046450">
    <property type="entry name" value="PA_dom_sf"/>
</dbReference>
<dbReference type="PANTHER" id="PTHR10404">
    <property type="entry name" value="N-ACETYLATED-ALPHA-LINKED ACIDIC DIPEPTIDASE"/>
    <property type="match status" value="1"/>
</dbReference>
<feature type="non-terminal residue" evidence="6">
    <location>
        <position position="743"/>
    </location>
</feature>
<dbReference type="Pfam" id="PF02225">
    <property type="entry name" value="PA"/>
    <property type="match status" value="1"/>
</dbReference>
<protein>
    <submittedName>
        <fullName evidence="6">Zn-dependent exopeptidase</fullName>
    </submittedName>
</protein>
<dbReference type="CDD" id="cd02121">
    <property type="entry name" value="PA_GCPII_like"/>
    <property type="match status" value="1"/>
</dbReference>
<accession>A0A316UWP1</accession>
<dbReference type="RefSeq" id="XP_025363830.1">
    <property type="nucleotide sequence ID" value="XM_025503923.1"/>
</dbReference>
<evidence type="ECO:0000259" key="4">
    <source>
        <dbReference type="Pfam" id="PF04253"/>
    </source>
</evidence>
<dbReference type="InterPro" id="IPR039373">
    <property type="entry name" value="Peptidase_M28B"/>
</dbReference>
<dbReference type="OrthoDB" id="5841748at2759"/>
<evidence type="ECO:0000259" key="3">
    <source>
        <dbReference type="Pfam" id="PF02225"/>
    </source>
</evidence>
<evidence type="ECO:0000259" key="5">
    <source>
        <dbReference type="Pfam" id="PF04389"/>
    </source>
</evidence>
<dbReference type="Proteomes" id="UP000245884">
    <property type="component" value="Unassembled WGS sequence"/>
</dbReference>
<evidence type="ECO:0000256" key="2">
    <source>
        <dbReference type="SAM" id="Coils"/>
    </source>
</evidence>
<keyword evidence="2" id="KW-0175">Coiled coil</keyword>
<evidence type="ECO:0000313" key="6">
    <source>
        <dbReference type="EMBL" id="PWN29218.1"/>
    </source>
</evidence>
<dbReference type="Gene3D" id="3.50.30.30">
    <property type="match status" value="1"/>
</dbReference>
<dbReference type="Pfam" id="PF04389">
    <property type="entry name" value="Peptidase_M28"/>
    <property type="match status" value="1"/>
</dbReference>
<evidence type="ECO:0000313" key="7">
    <source>
        <dbReference type="Proteomes" id="UP000245884"/>
    </source>
</evidence>
<dbReference type="CDD" id="cd08022">
    <property type="entry name" value="M28_PSMA_like"/>
    <property type="match status" value="1"/>
</dbReference>
<evidence type="ECO:0000256" key="1">
    <source>
        <dbReference type="ARBA" id="ARBA00005634"/>
    </source>
</evidence>
<reference evidence="6 7" key="1">
    <citation type="journal article" date="2018" name="Mol. Biol. Evol.">
        <title>Broad Genomic Sampling Reveals a Smut Pathogenic Ancestry of the Fungal Clade Ustilaginomycotina.</title>
        <authorList>
            <person name="Kijpornyongpan T."/>
            <person name="Mondo S.J."/>
            <person name="Barry K."/>
            <person name="Sandor L."/>
            <person name="Lee J."/>
            <person name="Lipzen A."/>
            <person name="Pangilinan J."/>
            <person name="LaButti K."/>
            <person name="Hainaut M."/>
            <person name="Henrissat B."/>
            <person name="Grigoriev I.V."/>
            <person name="Spatafora J.W."/>
            <person name="Aime M.C."/>
        </authorList>
    </citation>
    <scope>NUCLEOTIDE SEQUENCE [LARGE SCALE GENOMIC DNA]</scope>
    <source>
        <strain evidence="6 7">MCA 5214</strain>
    </source>
</reference>
<dbReference type="STRING" id="1569628.A0A316UWP1"/>
<dbReference type="Gene3D" id="1.20.930.40">
    <property type="entry name" value="Transferrin receptor-like, dimerisation domain"/>
    <property type="match status" value="1"/>
</dbReference>
<dbReference type="EMBL" id="KZ819664">
    <property type="protein sequence ID" value="PWN29218.1"/>
    <property type="molecule type" value="Genomic_DNA"/>
</dbReference>